<feature type="compositionally biased region" description="Basic residues" evidence="1">
    <location>
        <begin position="282"/>
        <end position="304"/>
    </location>
</feature>
<sequence length="304" mass="31223">MASWLTSSAESWTGADSGAGGAVPSWVSRTLVAASASRRRARVGQDEVAGAGGVDETVVVAADRDPQHGVGDIQRGDPYGECFVGAGQVAQEVGDFGQRAGGGEDAAFGEALVLQGVPAWAEFGAGYRGVEGEHVGQGSAEVDVVDEVGGLVDADFEAVVVLVRGHGFVLVGVPARLEDAAGLGAGWEGADLHGLALLGRLDDLAAADVELDMFGHAGCGEVGEDQVAGLQGAEWDGGAAADLVVGGAGNMTRPPVARAMAYWVRPLQSNPPLVGPSAPPPPRRRAGRARSGPRRRRRRRRRIR</sequence>
<organism evidence="2">
    <name type="scientific">Mycobacterium xenopi 4042</name>
    <dbReference type="NCBI Taxonomy" id="1299334"/>
    <lineage>
        <taxon>Bacteria</taxon>
        <taxon>Bacillati</taxon>
        <taxon>Actinomycetota</taxon>
        <taxon>Actinomycetes</taxon>
        <taxon>Mycobacteriales</taxon>
        <taxon>Mycobacteriaceae</taxon>
        <taxon>Mycobacterium</taxon>
    </lineage>
</organism>
<feature type="compositionally biased region" description="Polar residues" evidence="1">
    <location>
        <begin position="1"/>
        <end position="11"/>
    </location>
</feature>
<reference evidence="2" key="1">
    <citation type="submission" date="2014-01" db="EMBL/GenBank/DDBJ databases">
        <authorList>
            <person name="Brown-Elliot B."/>
            <person name="Wallace R."/>
            <person name="Lenaerts A."/>
            <person name="Ordway D."/>
            <person name="DeGroote M.A."/>
            <person name="Parker T."/>
            <person name="Sizemore C."/>
            <person name="Tallon L.J."/>
            <person name="Sadzewicz L.K."/>
            <person name="Sengamalay N."/>
            <person name="Fraser C.M."/>
            <person name="Hine E."/>
            <person name="Shefchek K.A."/>
            <person name="Das S.P."/>
            <person name="Tettelin H."/>
        </authorList>
    </citation>
    <scope>NUCLEOTIDE SEQUENCE [LARGE SCALE GENOMIC DNA]</scope>
    <source>
        <strain evidence="2">4042</strain>
    </source>
</reference>
<dbReference type="EMBL" id="JAOB01000027">
    <property type="protein sequence ID" value="EUA65454.1"/>
    <property type="molecule type" value="Genomic_DNA"/>
</dbReference>
<feature type="region of interest" description="Disordered" evidence="1">
    <location>
        <begin position="1"/>
        <end position="22"/>
    </location>
</feature>
<feature type="region of interest" description="Disordered" evidence="1">
    <location>
        <begin position="269"/>
        <end position="304"/>
    </location>
</feature>
<dbReference type="PATRIC" id="fig|1299334.3.peg.2437"/>
<gene>
    <name evidence="2" type="ORF">I553_10751</name>
</gene>
<proteinExistence type="predicted"/>
<accession>X8DAR4</accession>
<comment type="caution">
    <text evidence="2">The sequence shown here is derived from an EMBL/GenBank/DDBJ whole genome shotgun (WGS) entry which is preliminary data.</text>
</comment>
<evidence type="ECO:0000313" key="2">
    <source>
        <dbReference type="EMBL" id="EUA65454.1"/>
    </source>
</evidence>
<dbReference type="AlphaFoldDB" id="X8DAR4"/>
<evidence type="ECO:0000256" key="1">
    <source>
        <dbReference type="SAM" id="MobiDB-lite"/>
    </source>
</evidence>
<protein>
    <submittedName>
        <fullName evidence="2">Uncharacterized protein</fullName>
    </submittedName>
</protein>
<name>X8DAR4_MYCXE</name>